<dbReference type="PANTHER" id="PTHR34606">
    <property type="entry name" value="BON DOMAIN-CONTAINING PROTEIN"/>
    <property type="match status" value="1"/>
</dbReference>
<reference evidence="4" key="1">
    <citation type="journal article" date="2019" name="Int. J. Syst. Evol. Microbiol.">
        <title>The Global Catalogue of Microorganisms (GCM) 10K type strain sequencing project: providing services to taxonomists for standard genome sequencing and annotation.</title>
        <authorList>
            <consortium name="The Broad Institute Genomics Platform"/>
            <consortium name="The Broad Institute Genome Sequencing Center for Infectious Disease"/>
            <person name="Wu L."/>
            <person name="Ma J."/>
        </authorList>
    </citation>
    <scope>NUCLEOTIDE SEQUENCE [LARGE SCALE GENOMIC DNA]</scope>
    <source>
        <strain evidence="4">KCTC 15012</strain>
    </source>
</reference>
<dbReference type="InterPro" id="IPR051686">
    <property type="entry name" value="Lipoprotein_DolP"/>
</dbReference>
<evidence type="ECO:0000313" key="3">
    <source>
        <dbReference type="EMBL" id="MFD2233739.1"/>
    </source>
</evidence>
<feature type="chain" id="PRO_5046087322" evidence="1">
    <location>
        <begin position="30"/>
        <end position="203"/>
    </location>
</feature>
<dbReference type="PROSITE" id="PS50914">
    <property type="entry name" value="BON"/>
    <property type="match status" value="2"/>
</dbReference>
<dbReference type="InterPro" id="IPR007055">
    <property type="entry name" value="BON_dom"/>
</dbReference>
<keyword evidence="4" id="KW-1185">Reference proteome</keyword>
<dbReference type="Proteomes" id="UP001597296">
    <property type="component" value="Unassembled WGS sequence"/>
</dbReference>
<comment type="caution">
    <text evidence="3">The sequence shown here is derived from an EMBL/GenBank/DDBJ whole genome shotgun (WGS) entry which is preliminary data.</text>
</comment>
<dbReference type="Pfam" id="PF04972">
    <property type="entry name" value="BON"/>
    <property type="match status" value="2"/>
</dbReference>
<evidence type="ECO:0000256" key="1">
    <source>
        <dbReference type="SAM" id="SignalP"/>
    </source>
</evidence>
<proteinExistence type="predicted"/>
<dbReference type="PROSITE" id="PS51257">
    <property type="entry name" value="PROKAR_LIPOPROTEIN"/>
    <property type="match status" value="1"/>
</dbReference>
<keyword evidence="1" id="KW-0732">Signal</keyword>
<dbReference type="PANTHER" id="PTHR34606:SF15">
    <property type="entry name" value="BON DOMAIN-CONTAINING PROTEIN"/>
    <property type="match status" value="1"/>
</dbReference>
<feature type="domain" description="BON" evidence="2">
    <location>
        <begin position="128"/>
        <end position="196"/>
    </location>
</feature>
<organism evidence="3 4">
    <name type="scientific">Phaeospirillum tilakii</name>
    <dbReference type="NCBI Taxonomy" id="741673"/>
    <lineage>
        <taxon>Bacteria</taxon>
        <taxon>Pseudomonadati</taxon>
        <taxon>Pseudomonadota</taxon>
        <taxon>Alphaproteobacteria</taxon>
        <taxon>Rhodospirillales</taxon>
        <taxon>Rhodospirillaceae</taxon>
        <taxon>Phaeospirillum</taxon>
    </lineage>
</organism>
<name>A0ABW5C8V5_9PROT</name>
<gene>
    <name evidence="3" type="ORF">ACFSNB_07975</name>
</gene>
<accession>A0ABW5C8V5</accession>
<dbReference type="EMBL" id="JBHUIY010000012">
    <property type="protein sequence ID" value="MFD2233739.1"/>
    <property type="molecule type" value="Genomic_DNA"/>
</dbReference>
<protein>
    <submittedName>
        <fullName evidence="3">BON domain-containing protein</fullName>
    </submittedName>
</protein>
<dbReference type="RefSeq" id="WP_377315623.1">
    <property type="nucleotide sequence ID" value="NZ_JBHUIY010000012.1"/>
</dbReference>
<evidence type="ECO:0000313" key="4">
    <source>
        <dbReference type="Proteomes" id="UP001597296"/>
    </source>
</evidence>
<feature type="domain" description="BON" evidence="2">
    <location>
        <begin position="49"/>
        <end position="117"/>
    </location>
</feature>
<sequence>MSAARPLTALAIATAVGALLSGCVPTVLSAGANVGVAAAEERGLSGSVDDFKIRTEISRLWFDKNADMFNKATLNISEGRVMLTGVMPTAQMRDDAVKITWQVAGVREVYNHIIVRPPEQEGNSSMANDAWIRQKMKARLLGDSEITSINYEVDVTDAVIYLIGIAQNQAELNRVVDQARDISGVRRVVHHIILKNDPRRVGR</sequence>
<evidence type="ECO:0000259" key="2">
    <source>
        <dbReference type="PROSITE" id="PS50914"/>
    </source>
</evidence>
<dbReference type="Gene3D" id="3.40.1520.20">
    <property type="match status" value="1"/>
</dbReference>
<feature type="signal peptide" evidence="1">
    <location>
        <begin position="1"/>
        <end position="29"/>
    </location>
</feature>